<dbReference type="InterPro" id="IPR025202">
    <property type="entry name" value="PLD-like_dom"/>
</dbReference>
<evidence type="ECO:0000259" key="14">
    <source>
        <dbReference type="PROSITE" id="PS50035"/>
    </source>
</evidence>
<evidence type="ECO:0000256" key="2">
    <source>
        <dbReference type="ARBA" id="ARBA00022475"/>
    </source>
</evidence>
<reference evidence="15 16" key="1">
    <citation type="submission" date="2019-11" db="EMBL/GenBank/DDBJ databases">
        <title>Complete genome sequence of Corynebacterium kalinowskii 1959, a novel Corynebacterium species isolated from soil of a small paddock in Vilsendorf, Germany.</title>
        <authorList>
            <person name="Schaffert L."/>
            <person name="Ruwe M."/>
            <person name="Milse J."/>
            <person name="Hanuschka K."/>
            <person name="Ortseifen V."/>
            <person name="Droste J."/>
            <person name="Brandt D."/>
            <person name="Schlueter L."/>
            <person name="Kutter Y."/>
            <person name="Vinke S."/>
            <person name="Viehoefer P."/>
            <person name="Jacob L."/>
            <person name="Luebke N.-C."/>
            <person name="Schulte-Berndt E."/>
            <person name="Hain C."/>
            <person name="Linder M."/>
            <person name="Schmidt P."/>
            <person name="Wollenschlaeger L."/>
            <person name="Luttermann T."/>
            <person name="Thieme E."/>
            <person name="Hassa J."/>
            <person name="Haak M."/>
            <person name="Wittchen M."/>
            <person name="Mentz A."/>
            <person name="Persicke M."/>
            <person name="Busche T."/>
            <person name="Ruckert C."/>
        </authorList>
    </citation>
    <scope>NUCLEOTIDE SEQUENCE [LARGE SCALE GENOMIC DNA]</scope>
    <source>
        <strain evidence="15 16">2039</strain>
    </source>
</reference>
<evidence type="ECO:0000256" key="3">
    <source>
        <dbReference type="ARBA" id="ARBA00022516"/>
    </source>
</evidence>
<dbReference type="EMBL" id="CP046455">
    <property type="protein sequence ID" value="QGU08368.1"/>
    <property type="molecule type" value="Genomic_DNA"/>
</dbReference>
<dbReference type="GO" id="GO:0008808">
    <property type="term" value="F:cardiolipin synthase activity"/>
    <property type="evidence" value="ECO:0007669"/>
    <property type="project" value="UniProtKB-UniRule"/>
</dbReference>
<evidence type="ECO:0000256" key="8">
    <source>
        <dbReference type="ARBA" id="ARBA00023098"/>
    </source>
</evidence>
<keyword evidence="10" id="KW-0594">Phospholipid biosynthesis</keyword>
<dbReference type="SMART" id="SM00155">
    <property type="entry name" value="PLDc"/>
    <property type="match status" value="2"/>
</dbReference>
<organism evidence="15 16">
    <name type="scientific">Corynebacterium occultum</name>
    <dbReference type="NCBI Taxonomy" id="2675219"/>
    <lineage>
        <taxon>Bacteria</taxon>
        <taxon>Bacillati</taxon>
        <taxon>Actinomycetota</taxon>
        <taxon>Actinomycetes</taxon>
        <taxon>Mycobacteriales</taxon>
        <taxon>Corynebacteriaceae</taxon>
        <taxon>Corynebacterium</taxon>
    </lineage>
</organism>
<feature type="domain" description="PLD phosphodiesterase" evidence="14">
    <location>
        <begin position="410"/>
        <end position="443"/>
    </location>
</feature>
<name>A0A6B8WPW6_9CORY</name>
<evidence type="ECO:0000256" key="12">
    <source>
        <dbReference type="NCBIfam" id="TIGR04265"/>
    </source>
</evidence>
<keyword evidence="8" id="KW-0443">Lipid metabolism</keyword>
<keyword evidence="7 13" id="KW-1133">Transmembrane helix</keyword>
<dbReference type="Pfam" id="PF13091">
    <property type="entry name" value="PLDc_2"/>
    <property type="match status" value="2"/>
</dbReference>
<proteinExistence type="predicted"/>
<keyword evidence="11" id="KW-1208">Phospholipid metabolism</keyword>
<dbReference type="KEGG" id="cok:COCCU_12340"/>
<dbReference type="InterPro" id="IPR027379">
    <property type="entry name" value="CLS_N"/>
</dbReference>
<protein>
    <recommendedName>
        <fullName evidence="12">Cardiolipin synthase</fullName>
        <ecNumber evidence="12">2.7.8.-</ecNumber>
    </recommendedName>
</protein>
<evidence type="ECO:0000256" key="5">
    <source>
        <dbReference type="ARBA" id="ARBA00022692"/>
    </source>
</evidence>
<dbReference type="InterPro" id="IPR001736">
    <property type="entry name" value="PLipase_D/transphosphatidylase"/>
</dbReference>
<feature type="domain" description="PLD phosphodiesterase" evidence="14">
    <location>
        <begin position="219"/>
        <end position="246"/>
    </location>
</feature>
<dbReference type="EC" id="2.7.8.-" evidence="12"/>
<keyword evidence="9 13" id="KW-0472">Membrane</keyword>
<keyword evidence="5 13" id="KW-0812">Transmembrane</keyword>
<evidence type="ECO:0000256" key="7">
    <source>
        <dbReference type="ARBA" id="ARBA00022989"/>
    </source>
</evidence>
<dbReference type="PANTHER" id="PTHR21248">
    <property type="entry name" value="CARDIOLIPIN SYNTHASE"/>
    <property type="match status" value="1"/>
</dbReference>
<dbReference type="Pfam" id="PF13396">
    <property type="entry name" value="PLDc_N"/>
    <property type="match status" value="1"/>
</dbReference>
<dbReference type="RefSeq" id="WP_156231878.1">
    <property type="nucleotide sequence ID" value="NZ_CP046455.1"/>
</dbReference>
<evidence type="ECO:0000256" key="13">
    <source>
        <dbReference type="SAM" id="Phobius"/>
    </source>
</evidence>
<keyword evidence="2" id="KW-1003">Cell membrane</keyword>
<evidence type="ECO:0000256" key="1">
    <source>
        <dbReference type="ARBA" id="ARBA00004651"/>
    </source>
</evidence>
<sequence>MSLSIDLEVWQTIGLLIDYSIKILAIGFVPEGRRPSSSNAWLLTILLLPVLGLPLFLLMGSPYINRRRHRIQEESQAMVENVLAEVPDYPVDATVDREVASLIRQNRFLTGNPAVVGINQGLLADYEGTIRRMAAAVDGAEVQVHVQIYIMSWDETTDPFFRALERAVKRGVKVRLLFDQVGSFKYPGYLKLGKRLSEIGVEWHLMLPLQPWRARFRRPDLRNHRKMLIVDSEIGFLGSLNMIDRSYRVRANVRAGRQWVDVMVEFTGSVVTSMEMLFAVDWYSETNEDLEISHRLPRHHLPAPASEDAPETSARNLVQLVPSGPGYSTEPNLRMFNSVVHHAKERLILCSPYFIPDESLLEAVTTACYRGVKVELMVSEKADQFMVHHAQSSYYQALLEAGVRIHQFPAPFVLHSKFVIADPDGPVGDPLGVVGSSNMDMRSFGLNYEVSLMITQGNLLRQLADLAEVYRSVAKELTLEAWNRRSFFRRYVDNVMRLTSALQ</sequence>
<evidence type="ECO:0000256" key="9">
    <source>
        <dbReference type="ARBA" id="ARBA00023136"/>
    </source>
</evidence>
<evidence type="ECO:0000256" key="11">
    <source>
        <dbReference type="ARBA" id="ARBA00023264"/>
    </source>
</evidence>
<dbReference type="Gene3D" id="3.30.870.10">
    <property type="entry name" value="Endonuclease Chain A"/>
    <property type="match status" value="2"/>
</dbReference>
<evidence type="ECO:0000256" key="6">
    <source>
        <dbReference type="ARBA" id="ARBA00022737"/>
    </source>
</evidence>
<keyword evidence="4 15" id="KW-0808">Transferase</keyword>
<dbReference type="SUPFAM" id="SSF56024">
    <property type="entry name" value="Phospholipase D/nuclease"/>
    <property type="match status" value="2"/>
</dbReference>
<keyword evidence="3" id="KW-0444">Lipid biosynthesis</keyword>
<dbReference type="GO" id="GO:0032049">
    <property type="term" value="P:cardiolipin biosynthetic process"/>
    <property type="evidence" value="ECO:0007669"/>
    <property type="project" value="UniProtKB-UniRule"/>
</dbReference>
<dbReference type="GO" id="GO:0005886">
    <property type="term" value="C:plasma membrane"/>
    <property type="evidence" value="ECO:0007669"/>
    <property type="project" value="UniProtKB-SubCell"/>
</dbReference>
<dbReference type="NCBIfam" id="TIGR04265">
    <property type="entry name" value="bac_cardiolipin"/>
    <property type="match status" value="1"/>
</dbReference>
<comment type="subcellular location">
    <subcellularLocation>
        <location evidence="1">Cell membrane</location>
        <topology evidence="1">Multi-pass membrane protein</topology>
    </subcellularLocation>
</comment>
<keyword evidence="6" id="KW-0677">Repeat</keyword>
<dbReference type="InterPro" id="IPR022924">
    <property type="entry name" value="Cardiolipin_synthase"/>
</dbReference>
<evidence type="ECO:0000313" key="15">
    <source>
        <dbReference type="EMBL" id="QGU08368.1"/>
    </source>
</evidence>
<dbReference type="AlphaFoldDB" id="A0A6B8WPW6"/>
<dbReference type="PANTHER" id="PTHR21248:SF22">
    <property type="entry name" value="PHOSPHOLIPASE D"/>
    <property type="match status" value="1"/>
</dbReference>
<evidence type="ECO:0000313" key="16">
    <source>
        <dbReference type="Proteomes" id="UP000424462"/>
    </source>
</evidence>
<keyword evidence="16" id="KW-1185">Reference proteome</keyword>
<dbReference type="PROSITE" id="PS50035">
    <property type="entry name" value="PLD"/>
    <property type="match status" value="2"/>
</dbReference>
<dbReference type="Proteomes" id="UP000424462">
    <property type="component" value="Chromosome"/>
</dbReference>
<gene>
    <name evidence="15" type="primary">cls</name>
    <name evidence="15" type="ORF">COCCU_12340</name>
</gene>
<evidence type="ECO:0000256" key="10">
    <source>
        <dbReference type="ARBA" id="ARBA00023209"/>
    </source>
</evidence>
<feature type="transmembrane region" description="Helical" evidence="13">
    <location>
        <begin position="40"/>
        <end position="60"/>
    </location>
</feature>
<accession>A0A6B8WPW6</accession>
<evidence type="ECO:0000256" key="4">
    <source>
        <dbReference type="ARBA" id="ARBA00022679"/>
    </source>
</evidence>